<evidence type="ECO:0000313" key="4">
    <source>
        <dbReference type="Proteomes" id="UP000663828"/>
    </source>
</evidence>
<evidence type="ECO:0000313" key="2">
    <source>
        <dbReference type="EMBL" id="CAF1364248.1"/>
    </source>
</evidence>
<keyword evidence="1" id="KW-0472">Membrane</keyword>
<dbReference type="AlphaFoldDB" id="A0A815IFC2"/>
<accession>A0A815IFC2</accession>
<evidence type="ECO:0000256" key="1">
    <source>
        <dbReference type="SAM" id="Phobius"/>
    </source>
</evidence>
<dbReference type="EMBL" id="CAJNOJ010000278">
    <property type="protein sequence ID" value="CAF1364248.1"/>
    <property type="molecule type" value="Genomic_DNA"/>
</dbReference>
<keyword evidence="4" id="KW-1185">Reference proteome</keyword>
<keyword evidence="1" id="KW-0812">Transmembrane</keyword>
<keyword evidence="1" id="KW-1133">Transmembrane helix</keyword>
<feature type="transmembrane region" description="Helical" evidence="1">
    <location>
        <begin position="385"/>
        <end position="411"/>
    </location>
</feature>
<proteinExistence type="predicted"/>
<evidence type="ECO:0000313" key="5">
    <source>
        <dbReference type="Proteomes" id="UP000663852"/>
    </source>
</evidence>
<organism evidence="2 5">
    <name type="scientific">Adineta ricciae</name>
    <name type="common">Rotifer</name>
    <dbReference type="NCBI Taxonomy" id="249248"/>
    <lineage>
        <taxon>Eukaryota</taxon>
        <taxon>Metazoa</taxon>
        <taxon>Spiralia</taxon>
        <taxon>Gnathifera</taxon>
        <taxon>Rotifera</taxon>
        <taxon>Eurotatoria</taxon>
        <taxon>Bdelloidea</taxon>
        <taxon>Adinetida</taxon>
        <taxon>Adinetidae</taxon>
        <taxon>Adineta</taxon>
    </lineage>
</organism>
<sequence>MAIDRLRIVYQYLVKLNLYENGTSDEHEKRNEILSTKIYIILLVLVLLLYISYASLTAQANDFTISKPTQKQYERLELQYSVSLKCPCQELSIAYKRFIDIKLEYNEICSSDFVTQKWIDYLFEERLGFYHPLDFRRSAPFKFQLLRTLCQQSQRTIENNLEEFYSNYLISNEIISQDEFNAQVNYSVESFQKATMSSFQKLIKLIQEVTCANLLITAVETRYVPIVNNNDAYYVAICYKTETGPKTLVCSADYVLSEGIYYFTNYYDYSECGNENGMDLEHIPIFRVPGMFAGGLPIQSLMHSTLECLFDQLCLDEIGFYMKNSFSKGNFSRLKKDFSTKNRTIYELTKKLFVKNWNIIQSYEKYFSNCQILYCQYSDEQRNSFVYIFTTTISLFGGLKLSLPWIILYLLRFFRKKKAPELPTDTPTSKLTIAIEYIRTNTSRVVTGTSRQKFCLIFILMVPVKTVKKSDFLKLKAQFHIGEPERSAQVTMSTGKLSSIFIEHIN</sequence>
<dbReference type="Proteomes" id="UP000663828">
    <property type="component" value="Unassembled WGS sequence"/>
</dbReference>
<dbReference type="EMBL" id="CAJNOR010006552">
    <property type="protein sequence ID" value="CAF1598148.1"/>
    <property type="molecule type" value="Genomic_DNA"/>
</dbReference>
<feature type="transmembrane region" description="Helical" evidence="1">
    <location>
        <begin position="38"/>
        <end position="56"/>
    </location>
</feature>
<comment type="caution">
    <text evidence="2">The sequence shown here is derived from an EMBL/GenBank/DDBJ whole genome shotgun (WGS) entry which is preliminary data.</text>
</comment>
<evidence type="ECO:0000313" key="3">
    <source>
        <dbReference type="EMBL" id="CAF1598148.1"/>
    </source>
</evidence>
<protein>
    <submittedName>
        <fullName evidence="2">Uncharacterized protein</fullName>
    </submittedName>
</protein>
<name>A0A815IFC2_ADIRI</name>
<gene>
    <name evidence="2" type="ORF">EDS130_LOCUS34003</name>
    <name evidence="3" type="ORF">XAT740_LOCUS47361</name>
</gene>
<reference evidence="2" key="1">
    <citation type="submission" date="2021-02" db="EMBL/GenBank/DDBJ databases">
        <authorList>
            <person name="Nowell W R."/>
        </authorList>
    </citation>
    <scope>NUCLEOTIDE SEQUENCE</scope>
</reference>
<dbReference type="Proteomes" id="UP000663852">
    <property type="component" value="Unassembled WGS sequence"/>
</dbReference>